<dbReference type="InterPro" id="IPR005630">
    <property type="entry name" value="Terpene_synthase_metal-bd"/>
</dbReference>
<dbReference type="SUPFAM" id="SSF48576">
    <property type="entry name" value="Terpenoid synthases"/>
    <property type="match status" value="1"/>
</dbReference>
<evidence type="ECO:0000256" key="4">
    <source>
        <dbReference type="ARBA" id="ARBA00023239"/>
    </source>
</evidence>
<dbReference type="GeneID" id="110789690"/>
<reference evidence="6" key="1">
    <citation type="journal article" date="2021" name="Nat. Commun.">
        <title>Genomic analyses provide insights into spinach domestication and the genetic basis of agronomic traits.</title>
        <authorList>
            <person name="Cai X."/>
            <person name="Sun X."/>
            <person name="Xu C."/>
            <person name="Sun H."/>
            <person name="Wang X."/>
            <person name="Ge C."/>
            <person name="Zhang Z."/>
            <person name="Wang Q."/>
            <person name="Fei Z."/>
            <person name="Jiao C."/>
            <person name="Wang Q."/>
        </authorList>
    </citation>
    <scope>NUCLEOTIDE SEQUENCE [LARGE SCALE GENOMIC DNA]</scope>
    <source>
        <strain evidence="6">cv. Varoflay</strain>
    </source>
</reference>
<evidence type="ECO:0000313" key="6">
    <source>
        <dbReference type="Proteomes" id="UP000813463"/>
    </source>
</evidence>
<dbReference type="InterPro" id="IPR050148">
    <property type="entry name" value="Terpene_synthase-like"/>
</dbReference>
<keyword evidence="6" id="KW-1185">Reference proteome</keyword>
<keyword evidence="3" id="KW-0460">Magnesium</keyword>
<organism evidence="6 7">
    <name type="scientific">Spinacia oleracea</name>
    <name type="common">Spinach</name>
    <dbReference type="NCBI Taxonomy" id="3562"/>
    <lineage>
        <taxon>Eukaryota</taxon>
        <taxon>Viridiplantae</taxon>
        <taxon>Streptophyta</taxon>
        <taxon>Embryophyta</taxon>
        <taxon>Tracheophyta</taxon>
        <taxon>Spermatophyta</taxon>
        <taxon>Magnoliopsida</taxon>
        <taxon>eudicotyledons</taxon>
        <taxon>Gunneridae</taxon>
        <taxon>Pentapetalae</taxon>
        <taxon>Caryophyllales</taxon>
        <taxon>Chenopodiaceae</taxon>
        <taxon>Chenopodioideae</taxon>
        <taxon>Anserineae</taxon>
        <taxon>Spinacia</taxon>
    </lineage>
</organism>
<accession>A0ABM3QSZ7</accession>
<gene>
    <name evidence="7" type="primary">LOC110789690</name>
</gene>
<evidence type="ECO:0000256" key="3">
    <source>
        <dbReference type="ARBA" id="ARBA00022842"/>
    </source>
</evidence>
<evidence type="ECO:0000256" key="1">
    <source>
        <dbReference type="ARBA" id="ARBA00001946"/>
    </source>
</evidence>
<evidence type="ECO:0000313" key="7">
    <source>
        <dbReference type="RefSeq" id="XP_056686491.1"/>
    </source>
</evidence>
<reference evidence="7" key="2">
    <citation type="submission" date="2025-08" db="UniProtKB">
        <authorList>
            <consortium name="RefSeq"/>
        </authorList>
    </citation>
    <scope>IDENTIFICATION</scope>
    <source>
        <tissue evidence="7">Leaf</tissue>
    </source>
</reference>
<evidence type="ECO:0000256" key="2">
    <source>
        <dbReference type="ARBA" id="ARBA00022723"/>
    </source>
</evidence>
<keyword evidence="4" id="KW-0456">Lyase</keyword>
<dbReference type="SUPFAM" id="SSF48239">
    <property type="entry name" value="Terpenoid cyclases/Protein prenyltransferases"/>
    <property type="match status" value="1"/>
</dbReference>
<dbReference type="Pfam" id="PF03936">
    <property type="entry name" value="Terpene_synth_C"/>
    <property type="match status" value="1"/>
</dbReference>
<dbReference type="InterPro" id="IPR008949">
    <property type="entry name" value="Isoprenoid_synthase_dom_sf"/>
</dbReference>
<comment type="cofactor">
    <cofactor evidence="1">
        <name>Mg(2+)</name>
        <dbReference type="ChEBI" id="CHEBI:18420"/>
    </cofactor>
</comment>
<dbReference type="PANTHER" id="PTHR31225">
    <property type="entry name" value="OS04G0344100 PROTEIN-RELATED"/>
    <property type="match status" value="1"/>
</dbReference>
<dbReference type="InterPro" id="IPR036965">
    <property type="entry name" value="Terpene_synth_N_sf"/>
</dbReference>
<dbReference type="InterPro" id="IPR008930">
    <property type="entry name" value="Terpenoid_cyclase/PrenylTrfase"/>
</dbReference>
<dbReference type="SFLD" id="SFLDG01019">
    <property type="entry name" value="Terpene_Cyclase_Like_1_C_Termi"/>
    <property type="match status" value="1"/>
</dbReference>
<feature type="domain" description="Terpene synthase metal-binding" evidence="5">
    <location>
        <begin position="197"/>
        <end position="438"/>
    </location>
</feature>
<protein>
    <submittedName>
        <fullName evidence="7">(3S,6E)-nerolidol synthase 1</fullName>
    </submittedName>
</protein>
<dbReference type="SFLD" id="SFLDS00005">
    <property type="entry name" value="Isoprenoid_Synthase_Type_I"/>
    <property type="match status" value="1"/>
</dbReference>
<proteinExistence type="predicted"/>
<dbReference type="PANTHER" id="PTHR31225:SF0">
    <property type="entry name" value="S-(+)-LINALOOL SYNTHASE, CHLOROPLASTIC"/>
    <property type="match status" value="1"/>
</dbReference>
<sequence length="491" mass="57050">MVVSIVFATTFNTTPIPTTKITVYFKESFINRHHSSNTKEYRLEHGVRKIRGIMTSKTRGYDIFNNLKDKDGQLKQELYKEDVKGLLSVCECSILGETNDISEQLLRTFLNNMEEQSKASITIDNTLRYPYHKNLSILMVQNVLDEFDHVSFKFLHKSNNVKEWLNEVQELARVDFGNARMTYRYEVQQISIWKNKHNFDKELSFARIDPFKWWMWSYGILQGPNMSEDRIELAKAISFIYMIDDIFDGNGTSYDELLLFTEAINGWEYTDSINQLPNCMKVCFKALLETTNDFSSKILTKHGWNPEQCLRKLWTEQCNAYLIESKWRVSKYSPSPKEYLNNGIVSSGTHVVLAHAYFLMGQGINNKSLQHLNSLPPIISSTATILRLWNDAGIHTDKTPEGNDGSYVDWYMKEHNLSLSDSDRVRRHVNRVISGAWKCLNKEYMSPTSPFSKEFKVACLNLARMVPIMYSQDESHHLRLFFGGTLDFVDR</sequence>
<dbReference type="RefSeq" id="XP_056686491.1">
    <property type="nucleotide sequence ID" value="XM_056830513.1"/>
</dbReference>
<dbReference type="Gene3D" id="1.50.10.130">
    <property type="entry name" value="Terpene synthase, N-terminal domain"/>
    <property type="match status" value="1"/>
</dbReference>
<dbReference type="InterPro" id="IPR034741">
    <property type="entry name" value="Terpene_cyclase-like_1_C"/>
</dbReference>
<dbReference type="Proteomes" id="UP000813463">
    <property type="component" value="Chromosome 6"/>
</dbReference>
<keyword evidence="2" id="KW-0479">Metal-binding</keyword>
<name>A0ABM3QSZ7_SPIOL</name>
<evidence type="ECO:0000259" key="5">
    <source>
        <dbReference type="Pfam" id="PF03936"/>
    </source>
</evidence>
<dbReference type="Gene3D" id="1.10.600.10">
    <property type="entry name" value="Farnesyl Diphosphate Synthase"/>
    <property type="match status" value="1"/>
</dbReference>